<dbReference type="Pfam" id="PF13538">
    <property type="entry name" value="UvrD_C_2"/>
    <property type="match status" value="1"/>
</dbReference>
<dbReference type="GO" id="GO:0003677">
    <property type="term" value="F:DNA binding"/>
    <property type="evidence" value="ECO:0007669"/>
    <property type="project" value="InterPro"/>
</dbReference>
<accession>A0A0R1HQT7</accession>
<keyword evidence="1 5" id="KW-0547">Nucleotide-binding</keyword>
<dbReference type="Pfam" id="PF00580">
    <property type="entry name" value="UvrD-helicase"/>
    <property type="match status" value="1"/>
</dbReference>
<dbReference type="PANTHER" id="PTHR11070:SF17">
    <property type="entry name" value="DNA HELICASE IV"/>
    <property type="match status" value="1"/>
</dbReference>
<evidence type="ECO:0000313" key="8">
    <source>
        <dbReference type="Proteomes" id="UP000050911"/>
    </source>
</evidence>
<dbReference type="InterPro" id="IPR000212">
    <property type="entry name" value="DNA_helicase_UvrD/REP"/>
</dbReference>
<dbReference type="GO" id="GO:0005524">
    <property type="term" value="F:ATP binding"/>
    <property type="evidence" value="ECO:0007669"/>
    <property type="project" value="UniProtKB-UniRule"/>
</dbReference>
<evidence type="ECO:0000256" key="5">
    <source>
        <dbReference type="PROSITE-ProRule" id="PRU00560"/>
    </source>
</evidence>
<evidence type="ECO:0000256" key="3">
    <source>
        <dbReference type="ARBA" id="ARBA00022806"/>
    </source>
</evidence>
<keyword evidence="8" id="KW-1185">Reference proteome</keyword>
<dbReference type="PATRIC" id="fig|1302272.5.peg.1151"/>
<dbReference type="Proteomes" id="UP000050911">
    <property type="component" value="Unassembled WGS sequence"/>
</dbReference>
<dbReference type="PROSITE" id="PS51198">
    <property type="entry name" value="UVRD_HELICASE_ATP_BIND"/>
    <property type="match status" value="1"/>
</dbReference>
<feature type="domain" description="UvrD-like helicase ATP-binding" evidence="6">
    <location>
        <begin position="240"/>
        <end position="632"/>
    </location>
</feature>
<dbReference type="InterPro" id="IPR014016">
    <property type="entry name" value="UvrD-like_ATP-bd"/>
</dbReference>
<feature type="binding site" evidence="5">
    <location>
        <begin position="261"/>
        <end position="268"/>
    </location>
    <ligand>
        <name>ATP</name>
        <dbReference type="ChEBI" id="CHEBI:30616"/>
    </ligand>
</feature>
<dbReference type="GO" id="GO:0000725">
    <property type="term" value="P:recombinational repair"/>
    <property type="evidence" value="ECO:0007669"/>
    <property type="project" value="TreeGrafter"/>
</dbReference>
<keyword evidence="2 5" id="KW-0378">Hydrolase</keyword>
<dbReference type="InterPro" id="IPR027785">
    <property type="entry name" value="UvrD-like_helicase_C"/>
</dbReference>
<dbReference type="SUPFAM" id="SSF52540">
    <property type="entry name" value="P-loop containing nucleoside triphosphate hydrolases"/>
    <property type="match status" value="1"/>
</dbReference>
<keyword evidence="3 5" id="KW-0347">Helicase</keyword>
<gene>
    <name evidence="7" type="ORF">FC96_GL001143</name>
</gene>
<proteinExistence type="predicted"/>
<evidence type="ECO:0000256" key="2">
    <source>
        <dbReference type="ARBA" id="ARBA00022801"/>
    </source>
</evidence>
<evidence type="ECO:0000313" key="7">
    <source>
        <dbReference type="EMBL" id="KRK48824.1"/>
    </source>
</evidence>
<dbReference type="AlphaFoldDB" id="A0A0R1HQT7"/>
<dbReference type="NCBIfam" id="NF041464">
    <property type="entry name" value="HelD_BACSU"/>
    <property type="match status" value="1"/>
</dbReference>
<protein>
    <submittedName>
        <fullName evidence="7">Superfamily I DNA RNA helicase</fullName>
    </submittedName>
</protein>
<sequence>MQGFGGTVSNAFFQVSIVVKWIIDFTNGGVIMAASIKQQEQAHLDNVIGKIKVAQTKSQERIDQAEQDEGAIRDNFQNDLRLKTDSYEGMMETALSVRQQQQLLSERQNSWQHATDQLATLQKLEKSPYFARIDFHETGEPKTETIYIGLASFSDRPDHFLVYDWRAPISSIYYDGGLGEVTYLTPDGDQTVNVKLKRQFQIEDGQIKTVFDTDEAVGDQMLLDALSEQSDTKMRSIVTTIQKEQNQIIRDTKSDLLFVQGAAGSGKTAAVLQRVAYLLYRYRGRLNAGQVILFSPNQLFNDYIDQVLPELGEQNMVQMTYYQYAGRRLPKIQIETLSQRFSEDYSQAQQAIDRLKSSLTFFNAVTAYTNHLEKEDMIFRNINFRGKPFFSKEKIHDIYYSFNDNYNLKNRIDGTKEQLIKQLNRRVSSETRTKWVEEAVQSLSKEEMDRLFGDEPREFDSEEKEFQFLARKIVIRAFQPIRQAVVRNRFLSINSQFIHMLKAMPLIVDLQQAGISPADWQASVDQAVADMKAGTMTLSNVTPYLYLYDQIAGKHGERDMRYVFIDEIQDYTPFQLAFLKFSFPRARFTLLGDLNQAIFTKENSKTLLSELSTMFDPEKTRVVQLTQSYRSTQQITDFTRHILINGEAVTAFARNGDLPQISVPKTVSAAVDRLIDQVEVNNAAKETTAIIGKTLSQCRDLYEILQKRGVAVTLIQSENQRLAAGVIIVPSYLAKGLEFDAVVVWDASAANYHDEGERQLLYTICSRAMHQLTVIATDELSPLFDTVPTDEYERVD</sequence>
<evidence type="ECO:0000256" key="4">
    <source>
        <dbReference type="ARBA" id="ARBA00022840"/>
    </source>
</evidence>
<dbReference type="GO" id="GO:0043138">
    <property type="term" value="F:3'-5' DNA helicase activity"/>
    <property type="evidence" value="ECO:0007669"/>
    <property type="project" value="TreeGrafter"/>
</dbReference>
<evidence type="ECO:0000256" key="1">
    <source>
        <dbReference type="ARBA" id="ARBA00022741"/>
    </source>
</evidence>
<name>A0A0R1HQT7_9LACO</name>
<reference evidence="7 8" key="1">
    <citation type="journal article" date="2015" name="Genome Announc.">
        <title>Expanding the biotechnology potential of lactobacilli through comparative genomics of 213 strains and associated genera.</title>
        <authorList>
            <person name="Sun Z."/>
            <person name="Harris H.M."/>
            <person name="McCann A."/>
            <person name="Guo C."/>
            <person name="Argimon S."/>
            <person name="Zhang W."/>
            <person name="Yang X."/>
            <person name="Jeffery I.B."/>
            <person name="Cooney J.C."/>
            <person name="Kagawa T.F."/>
            <person name="Liu W."/>
            <person name="Song Y."/>
            <person name="Salvetti E."/>
            <person name="Wrobel A."/>
            <person name="Rasinkangas P."/>
            <person name="Parkhill J."/>
            <person name="Rea M.C."/>
            <person name="O'Sullivan O."/>
            <person name="Ritari J."/>
            <person name="Douillard F.P."/>
            <person name="Paul Ross R."/>
            <person name="Yang R."/>
            <person name="Briner A.E."/>
            <person name="Felis G.E."/>
            <person name="de Vos W.M."/>
            <person name="Barrangou R."/>
            <person name="Klaenhammer T.R."/>
            <person name="Caufield P.W."/>
            <person name="Cui Y."/>
            <person name="Zhang H."/>
            <person name="O'Toole P.W."/>
        </authorList>
    </citation>
    <scope>NUCLEOTIDE SEQUENCE [LARGE SCALE GENOMIC DNA]</scope>
    <source>
        <strain evidence="7 8">JCM 15530</strain>
    </source>
</reference>
<evidence type="ECO:0000259" key="6">
    <source>
        <dbReference type="PROSITE" id="PS51198"/>
    </source>
</evidence>
<comment type="caution">
    <text evidence="7">The sequence shown here is derived from an EMBL/GenBank/DDBJ whole genome shotgun (WGS) entry which is preliminary data.</text>
</comment>
<dbReference type="InterPro" id="IPR027417">
    <property type="entry name" value="P-loop_NTPase"/>
</dbReference>
<dbReference type="PANTHER" id="PTHR11070">
    <property type="entry name" value="UVRD / RECB / PCRA DNA HELICASE FAMILY MEMBER"/>
    <property type="match status" value="1"/>
</dbReference>
<dbReference type="Gene3D" id="3.40.50.300">
    <property type="entry name" value="P-loop containing nucleotide triphosphate hydrolases"/>
    <property type="match status" value="2"/>
</dbReference>
<dbReference type="GO" id="GO:0005829">
    <property type="term" value="C:cytosol"/>
    <property type="evidence" value="ECO:0007669"/>
    <property type="project" value="TreeGrafter"/>
</dbReference>
<dbReference type="GO" id="GO:0016787">
    <property type="term" value="F:hydrolase activity"/>
    <property type="evidence" value="ECO:0007669"/>
    <property type="project" value="UniProtKB-UniRule"/>
</dbReference>
<organism evidence="7 8">
    <name type="scientific">Secundilactobacillus kimchicus JCM 15530</name>
    <dbReference type="NCBI Taxonomy" id="1302272"/>
    <lineage>
        <taxon>Bacteria</taxon>
        <taxon>Bacillati</taxon>
        <taxon>Bacillota</taxon>
        <taxon>Bacilli</taxon>
        <taxon>Lactobacillales</taxon>
        <taxon>Lactobacillaceae</taxon>
        <taxon>Secundilactobacillus</taxon>
    </lineage>
</organism>
<dbReference type="STRING" id="1302272.FC96_GL001143"/>
<dbReference type="EMBL" id="AZCX01000002">
    <property type="protein sequence ID" value="KRK48824.1"/>
    <property type="molecule type" value="Genomic_DNA"/>
</dbReference>
<keyword evidence="4 5" id="KW-0067">ATP-binding</keyword>
<dbReference type="InterPro" id="IPR048228">
    <property type="entry name" value="HelD_bacillota"/>
</dbReference>